<protein>
    <submittedName>
        <fullName evidence="1">Uncharacterized protein</fullName>
    </submittedName>
</protein>
<evidence type="ECO:0000313" key="1">
    <source>
        <dbReference type="EMBL" id="KAK3265248.1"/>
    </source>
</evidence>
<sequence>VPCGHGSIPHAEAGVIEECGSPARSHAQVQPGEVQLFLGGAEWTAGQLESELREGLWLLAHGPHEVLRVLDTSAANCDDVDVNRPCLWEHMLKEMGGEYAHFAGLPEAVTSRVTEE</sequence>
<dbReference type="SUPFAM" id="SSF143456">
    <property type="entry name" value="VC0467-like"/>
    <property type="match status" value="1"/>
</dbReference>
<proteinExistence type="predicted"/>
<dbReference type="PANTHER" id="PTHR31984">
    <property type="entry name" value="TRANSPORTER, PUTATIVE (DUF179)-RELATED"/>
    <property type="match status" value="1"/>
</dbReference>
<dbReference type="EMBL" id="LGRX02014049">
    <property type="protein sequence ID" value="KAK3265248.1"/>
    <property type="molecule type" value="Genomic_DNA"/>
</dbReference>
<gene>
    <name evidence="1" type="ORF">CYMTET_26057</name>
</gene>
<comment type="caution">
    <text evidence="1">The sequence shown here is derived from an EMBL/GenBank/DDBJ whole genome shotgun (WGS) entry which is preliminary data.</text>
</comment>
<reference evidence="1 2" key="1">
    <citation type="journal article" date="2015" name="Genome Biol. Evol.">
        <title>Comparative Genomics of a Bacterivorous Green Alga Reveals Evolutionary Causalities and Consequences of Phago-Mixotrophic Mode of Nutrition.</title>
        <authorList>
            <person name="Burns J.A."/>
            <person name="Paasch A."/>
            <person name="Narechania A."/>
            <person name="Kim E."/>
        </authorList>
    </citation>
    <scope>NUCLEOTIDE SEQUENCE [LARGE SCALE GENOMIC DNA]</scope>
    <source>
        <strain evidence="1 2">PLY_AMNH</strain>
    </source>
</reference>
<feature type="non-terminal residue" evidence="1">
    <location>
        <position position="1"/>
    </location>
</feature>
<dbReference type="AlphaFoldDB" id="A0AAE0KYA3"/>
<accession>A0AAE0KYA3</accession>
<name>A0AAE0KYA3_9CHLO</name>
<dbReference type="Pfam" id="PF02622">
    <property type="entry name" value="DUF179"/>
    <property type="match status" value="1"/>
</dbReference>
<keyword evidence="2" id="KW-1185">Reference proteome</keyword>
<dbReference type="Proteomes" id="UP001190700">
    <property type="component" value="Unassembled WGS sequence"/>
</dbReference>
<dbReference type="Gene3D" id="3.40.1740.10">
    <property type="entry name" value="VC0467-like"/>
    <property type="match status" value="1"/>
</dbReference>
<evidence type="ECO:0000313" key="2">
    <source>
        <dbReference type="Proteomes" id="UP001190700"/>
    </source>
</evidence>
<dbReference type="PANTHER" id="PTHR31984:SF17">
    <property type="entry name" value="TRANSCRIPTIONAL REGULATOR"/>
    <property type="match status" value="1"/>
</dbReference>
<organism evidence="1 2">
    <name type="scientific">Cymbomonas tetramitiformis</name>
    <dbReference type="NCBI Taxonomy" id="36881"/>
    <lineage>
        <taxon>Eukaryota</taxon>
        <taxon>Viridiplantae</taxon>
        <taxon>Chlorophyta</taxon>
        <taxon>Pyramimonadophyceae</taxon>
        <taxon>Pyramimonadales</taxon>
        <taxon>Pyramimonadaceae</taxon>
        <taxon>Cymbomonas</taxon>
    </lineage>
</organism>
<dbReference type="InterPro" id="IPR003774">
    <property type="entry name" value="AlgH-like"/>
</dbReference>